<feature type="region of interest" description="Disordered" evidence="1">
    <location>
        <begin position="307"/>
        <end position="351"/>
    </location>
</feature>
<name>A0ABT6HI04_9ACTN</name>
<feature type="compositionally biased region" description="Basic and acidic residues" evidence="1">
    <location>
        <begin position="60"/>
        <end position="71"/>
    </location>
</feature>
<evidence type="ECO:0000256" key="1">
    <source>
        <dbReference type="SAM" id="MobiDB-lite"/>
    </source>
</evidence>
<keyword evidence="3" id="KW-0255">Endonuclease</keyword>
<dbReference type="EMBL" id="JARWBG010000004">
    <property type="protein sequence ID" value="MDH2388392.1"/>
    <property type="molecule type" value="Genomic_DNA"/>
</dbReference>
<protein>
    <submittedName>
        <fullName evidence="3">HNH endonuclease</fullName>
    </submittedName>
</protein>
<proteinExistence type="predicted"/>
<feature type="compositionally biased region" description="Basic and acidic residues" evidence="1">
    <location>
        <begin position="317"/>
        <end position="332"/>
    </location>
</feature>
<dbReference type="Pfam" id="PF13392">
    <property type="entry name" value="HNH_3"/>
    <property type="match status" value="2"/>
</dbReference>
<dbReference type="Proteomes" id="UP001223144">
    <property type="component" value="Unassembled WGS sequence"/>
</dbReference>
<evidence type="ECO:0000313" key="4">
    <source>
        <dbReference type="Proteomes" id="UP001223144"/>
    </source>
</evidence>
<keyword evidence="4" id="KW-1185">Reference proteome</keyword>
<keyword evidence="3" id="KW-0378">Hydrolase</keyword>
<dbReference type="GO" id="GO:0004519">
    <property type="term" value="F:endonuclease activity"/>
    <property type="evidence" value="ECO:0007669"/>
    <property type="project" value="UniProtKB-KW"/>
</dbReference>
<reference evidence="3 4" key="1">
    <citation type="submission" date="2023-04" db="EMBL/GenBank/DDBJ databases">
        <title>Streptomyces chengmaiensis sp. nov. isolated from the stem of mangrove plant in Hainan.</title>
        <authorList>
            <person name="Huang X."/>
            <person name="Zhou S."/>
            <person name="Chu X."/>
            <person name="Xie Y."/>
            <person name="Lin Y."/>
        </authorList>
    </citation>
    <scope>NUCLEOTIDE SEQUENCE [LARGE SCALE GENOMIC DNA]</scope>
    <source>
        <strain evidence="3 4">HNM0663</strain>
    </source>
</reference>
<comment type="caution">
    <text evidence="3">The sequence shown here is derived from an EMBL/GenBank/DDBJ whole genome shotgun (WGS) entry which is preliminary data.</text>
</comment>
<evidence type="ECO:0000259" key="2">
    <source>
        <dbReference type="Pfam" id="PF13392"/>
    </source>
</evidence>
<accession>A0ABT6HI04</accession>
<feature type="region of interest" description="Disordered" evidence="1">
    <location>
        <begin position="43"/>
        <end position="71"/>
    </location>
</feature>
<feature type="domain" description="HNH nuclease" evidence="2">
    <location>
        <begin position="111"/>
        <end position="156"/>
    </location>
</feature>
<keyword evidence="3" id="KW-0540">Nuclease</keyword>
<dbReference type="InterPro" id="IPR044925">
    <property type="entry name" value="His-Me_finger_sf"/>
</dbReference>
<gene>
    <name evidence="3" type="ORF">QCN29_06250</name>
</gene>
<evidence type="ECO:0000313" key="3">
    <source>
        <dbReference type="EMBL" id="MDH2388392.1"/>
    </source>
</evidence>
<dbReference type="RefSeq" id="WP_279926683.1">
    <property type="nucleotide sequence ID" value="NZ_JARWBG010000004.1"/>
</dbReference>
<feature type="domain" description="HNH nuclease" evidence="2">
    <location>
        <begin position="226"/>
        <end position="268"/>
    </location>
</feature>
<dbReference type="InterPro" id="IPR003615">
    <property type="entry name" value="HNH_nuc"/>
</dbReference>
<organism evidence="3 4">
    <name type="scientific">Streptomyces chengmaiensis</name>
    <dbReference type="NCBI Taxonomy" id="3040919"/>
    <lineage>
        <taxon>Bacteria</taxon>
        <taxon>Bacillati</taxon>
        <taxon>Actinomycetota</taxon>
        <taxon>Actinomycetes</taxon>
        <taxon>Kitasatosporales</taxon>
        <taxon>Streptomycetaceae</taxon>
        <taxon>Streptomyces</taxon>
    </lineage>
</organism>
<dbReference type="Gene3D" id="3.90.75.20">
    <property type="match status" value="1"/>
</dbReference>
<dbReference type="SUPFAM" id="SSF54060">
    <property type="entry name" value="His-Me finger endonucleases"/>
    <property type="match status" value="2"/>
</dbReference>
<sequence length="351" mass="40237">MVYRIAMLLFRSRKNADIVKIMHANCDHEHTKSARAKCRAERKRLGITGDGKRRAPVNPKKRDPSTYRKAGDPWPRFLSKVEKRDDGCWVWQGSLNHSGYGKFKMGGTMVFAHRWSLEQKLGRKLEPDEVARHTCDVPACVAPDHLVPGSRSDNMQDMIQRNRRRPGKGVKQRQHHGLTPYERFMLYVDSETTPDGCYPWTGRTSHGRGKFGARKDGKRVQYVATRWLMEHVLGRELKPDEVVRHKCDNPICVRREHLEMGTAADNARDIVERGYHRNASKTHCKNGHPFDEENTYINPASGARQCRTCRSASRKKRQDEKPKKPRTVDDRVIPQGCGHVIPHPLGRGAVT</sequence>